<evidence type="ECO:0000313" key="2">
    <source>
        <dbReference type="EMBL" id="HIS97168.1"/>
    </source>
</evidence>
<accession>A0A9D1K7S9</accession>
<feature type="non-terminal residue" evidence="2">
    <location>
        <position position="102"/>
    </location>
</feature>
<gene>
    <name evidence="2" type="ORF">IAD42_04255</name>
</gene>
<name>A0A9D1K7S9_9FIRM</name>
<dbReference type="Pfam" id="PF05226">
    <property type="entry name" value="CHASE2"/>
    <property type="match status" value="1"/>
</dbReference>
<sequence>MLKKRFTKALVALGGALVFTLAALLGLFYSPDQVLADALYQKPKALDGNIFVIGIDDRAMDDIGPYQTWGRDVMAMAIEALNADPENRPAAIGIDVLYTGET</sequence>
<comment type="caution">
    <text evidence="2">The sequence shown here is derived from an EMBL/GenBank/DDBJ whole genome shotgun (WGS) entry which is preliminary data.</text>
</comment>
<evidence type="ECO:0000313" key="3">
    <source>
        <dbReference type="Proteomes" id="UP000886876"/>
    </source>
</evidence>
<dbReference type="EMBL" id="DVJS01000101">
    <property type="protein sequence ID" value="HIS97168.1"/>
    <property type="molecule type" value="Genomic_DNA"/>
</dbReference>
<dbReference type="AlphaFoldDB" id="A0A9D1K7S9"/>
<protein>
    <submittedName>
        <fullName evidence="2">CHASE2 domain-containing protein</fullName>
    </submittedName>
</protein>
<organism evidence="2 3">
    <name type="scientific">Candidatus Scatomorpha pullistercoris</name>
    <dbReference type="NCBI Taxonomy" id="2840929"/>
    <lineage>
        <taxon>Bacteria</taxon>
        <taxon>Bacillati</taxon>
        <taxon>Bacillota</taxon>
        <taxon>Clostridia</taxon>
        <taxon>Eubacteriales</taxon>
        <taxon>Candidatus Scatomorpha</taxon>
    </lineage>
</organism>
<feature type="domain" description="CHASE2" evidence="1">
    <location>
        <begin position="19"/>
        <end position="99"/>
    </location>
</feature>
<evidence type="ECO:0000259" key="1">
    <source>
        <dbReference type="Pfam" id="PF05226"/>
    </source>
</evidence>
<proteinExistence type="predicted"/>
<reference evidence="2" key="1">
    <citation type="submission" date="2020-10" db="EMBL/GenBank/DDBJ databases">
        <authorList>
            <person name="Gilroy R."/>
        </authorList>
    </citation>
    <scope>NUCLEOTIDE SEQUENCE</scope>
    <source>
        <strain evidence="2">ChiHecec3B27-6122</strain>
    </source>
</reference>
<dbReference type="InterPro" id="IPR007890">
    <property type="entry name" value="CHASE2"/>
</dbReference>
<dbReference type="Proteomes" id="UP000886876">
    <property type="component" value="Unassembled WGS sequence"/>
</dbReference>
<reference evidence="2" key="2">
    <citation type="journal article" date="2021" name="PeerJ">
        <title>Extensive microbial diversity within the chicken gut microbiome revealed by metagenomics and culture.</title>
        <authorList>
            <person name="Gilroy R."/>
            <person name="Ravi A."/>
            <person name="Getino M."/>
            <person name="Pursley I."/>
            <person name="Horton D.L."/>
            <person name="Alikhan N.F."/>
            <person name="Baker D."/>
            <person name="Gharbi K."/>
            <person name="Hall N."/>
            <person name="Watson M."/>
            <person name="Adriaenssens E.M."/>
            <person name="Foster-Nyarko E."/>
            <person name="Jarju S."/>
            <person name="Secka A."/>
            <person name="Antonio M."/>
            <person name="Oren A."/>
            <person name="Chaudhuri R.R."/>
            <person name="La Ragione R."/>
            <person name="Hildebrand F."/>
            <person name="Pallen M.J."/>
        </authorList>
    </citation>
    <scope>NUCLEOTIDE SEQUENCE</scope>
    <source>
        <strain evidence="2">ChiHecec3B27-6122</strain>
    </source>
</reference>